<feature type="region of interest" description="Disordered" evidence="1">
    <location>
        <begin position="137"/>
        <end position="167"/>
    </location>
</feature>
<feature type="compositionally biased region" description="Acidic residues" evidence="1">
    <location>
        <begin position="137"/>
        <end position="146"/>
    </location>
</feature>
<dbReference type="PhylomeDB" id="A0A0G4GTL6"/>
<organism evidence="2">
    <name type="scientific">Chromera velia CCMP2878</name>
    <dbReference type="NCBI Taxonomy" id="1169474"/>
    <lineage>
        <taxon>Eukaryota</taxon>
        <taxon>Sar</taxon>
        <taxon>Alveolata</taxon>
        <taxon>Colpodellida</taxon>
        <taxon>Chromeraceae</taxon>
        <taxon>Chromera</taxon>
    </lineage>
</organism>
<reference evidence="2" key="1">
    <citation type="submission" date="2014-11" db="EMBL/GenBank/DDBJ databases">
        <authorList>
            <person name="Otto D Thomas"/>
            <person name="Naeem Raeece"/>
        </authorList>
    </citation>
    <scope>NUCLEOTIDE SEQUENCE</scope>
</reference>
<dbReference type="Gene3D" id="3.80.10.10">
    <property type="entry name" value="Ribonuclease Inhibitor"/>
    <property type="match status" value="1"/>
</dbReference>
<dbReference type="AlphaFoldDB" id="A0A0G4GTL6"/>
<feature type="compositionally biased region" description="Low complexity" evidence="1">
    <location>
        <begin position="147"/>
        <end position="161"/>
    </location>
</feature>
<dbReference type="InterPro" id="IPR032675">
    <property type="entry name" value="LRR_dom_sf"/>
</dbReference>
<feature type="region of interest" description="Disordered" evidence="1">
    <location>
        <begin position="1"/>
        <end position="21"/>
    </location>
</feature>
<sequence length="285" mass="30906">MAGDGSPVQGPTEGSVGEITEDPQAKEECLSLFLSRMRMTSETLSCLARQRESFGLAWFGVFLLNQNKALGKNLVAPPRSIDLSGIRGLSSKKIFLFLNSLPPSVEEMKLDSVAVKGPALRLFLSFLRRVQAAREEEVEDADDSDEGSLQLSDSSSSSSGTEGKGGLSWQAPRLKSFTFAGNPLVPCVSGPCPFFRLPHNEIRALVNVVRYGKALSLYVLDLERTGLKSSARWGVQELCDAVKGKSLKVETLNLLGNNIGGVEEMERLSAVLCQDSLPCVRELLL</sequence>
<dbReference type="VEuPathDB" id="CryptoDB:Cvel_23339"/>
<dbReference type="EMBL" id="CDMZ01001538">
    <property type="protein sequence ID" value="CEM34114.1"/>
    <property type="molecule type" value="Genomic_DNA"/>
</dbReference>
<accession>A0A0G4GTL6</accession>
<proteinExistence type="predicted"/>
<name>A0A0G4GTL6_9ALVE</name>
<gene>
    <name evidence="2" type="ORF">Cvel_23339</name>
</gene>
<evidence type="ECO:0000313" key="2">
    <source>
        <dbReference type="EMBL" id="CEM34114.1"/>
    </source>
</evidence>
<evidence type="ECO:0000256" key="1">
    <source>
        <dbReference type="SAM" id="MobiDB-lite"/>
    </source>
</evidence>
<dbReference type="SUPFAM" id="SSF52047">
    <property type="entry name" value="RNI-like"/>
    <property type="match status" value="1"/>
</dbReference>
<protein>
    <submittedName>
        <fullName evidence="2">Uncharacterized protein</fullName>
    </submittedName>
</protein>